<feature type="transmembrane region" description="Helical" evidence="1">
    <location>
        <begin position="124"/>
        <end position="144"/>
    </location>
</feature>
<organism evidence="2 3">
    <name type="scientific">SAR86 cluster bacterium BACL1 MAG-120920-bin57</name>
    <dbReference type="NCBI Taxonomy" id="1655571"/>
    <lineage>
        <taxon>Bacteria</taxon>
        <taxon>Pseudomonadati</taxon>
        <taxon>Pseudomonadota</taxon>
        <taxon>Gammaproteobacteria</taxon>
        <taxon>SAR86 cluster</taxon>
    </lineage>
</organism>
<reference evidence="3" key="1">
    <citation type="submission" date="2015-10" db="EMBL/GenBank/DDBJ databases">
        <title>Metagenome-Assembled Genomes uncover a global brackish microbiome.</title>
        <authorList>
            <person name="Hugerth L.W."/>
            <person name="Larsson J."/>
            <person name="Alneberg J."/>
            <person name="Lindh M.V."/>
            <person name="Legrand C."/>
            <person name="Pinhassi J."/>
            <person name="Andersson A."/>
        </authorList>
    </citation>
    <scope>NUCLEOTIDE SEQUENCE [LARGE SCALE GENOMIC DNA]</scope>
</reference>
<evidence type="ECO:0000256" key="1">
    <source>
        <dbReference type="SAM" id="Phobius"/>
    </source>
</evidence>
<dbReference type="EMBL" id="LIAV01000043">
    <property type="protein sequence ID" value="KRO40940.1"/>
    <property type="molecule type" value="Genomic_DNA"/>
</dbReference>
<dbReference type="AlphaFoldDB" id="A0A0R2PSY4"/>
<evidence type="ECO:0008006" key="4">
    <source>
        <dbReference type="Google" id="ProtNLM"/>
    </source>
</evidence>
<sequence length="145" mass="16142">MQEIKVTLIYFGLSLFALLALAPWILNFQIGMMAIKALVIYGGIVISFLGGFIWGWDDQKNNSLNLWCAIGFSLMGLSIALLASFLITASLLLLIASLQIFLYFESSNSSYYQSHTKYADARNLITNLVTICCITSLAFIFNPYT</sequence>
<dbReference type="Proteomes" id="UP000050874">
    <property type="component" value="Unassembled WGS sequence"/>
</dbReference>
<evidence type="ECO:0000313" key="2">
    <source>
        <dbReference type="EMBL" id="KRO40940.1"/>
    </source>
</evidence>
<keyword evidence="1" id="KW-0472">Membrane</keyword>
<gene>
    <name evidence="2" type="ORF">ABR63_04615</name>
</gene>
<keyword evidence="1" id="KW-1133">Transmembrane helix</keyword>
<name>A0A0R2PSY4_9GAMM</name>
<comment type="caution">
    <text evidence="2">The sequence shown here is derived from an EMBL/GenBank/DDBJ whole genome shotgun (WGS) entry which is preliminary data.</text>
</comment>
<feature type="transmembrane region" description="Helical" evidence="1">
    <location>
        <begin position="76"/>
        <end position="104"/>
    </location>
</feature>
<evidence type="ECO:0000313" key="3">
    <source>
        <dbReference type="Proteomes" id="UP000050874"/>
    </source>
</evidence>
<keyword evidence="1" id="KW-0812">Transmembrane</keyword>
<dbReference type="InterPro" id="IPR021836">
    <property type="entry name" value="DUF3429"/>
</dbReference>
<protein>
    <recommendedName>
        <fullName evidence="4">DUF3429 domain-containing protein</fullName>
    </recommendedName>
</protein>
<feature type="transmembrane region" description="Helical" evidence="1">
    <location>
        <begin position="38"/>
        <end position="56"/>
    </location>
</feature>
<dbReference type="Pfam" id="PF11911">
    <property type="entry name" value="DUF3429"/>
    <property type="match status" value="1"/>
</dbReference>
<accession>A0A0R2PSY4</accession>
<proteinExistence type="predicted"/>
<feature type="transmembrane region" description="Helical" evidence="1">
    <location>
        <begin position="6"/>
        <end position="26"/>
    </location>
</feature>